<keyword evidence="9" id="KW-0902">Two-component regulatory system</keyword>
<dbReference type="InterPro" id="IPR004358">
    <property type="entry name" value="Sig_transdc_His_kin-like_C"/>
</dbReference>
<organism evidence="13 14">
    <name type="scientific">Fontibacillus panacisegetis</name>
    <dbReference type="NCBI Taxonomy" id="670482"/>
    <lineage>
        <taxon>Bacteria</taxon>
        <taxon>Bacillati</taxon>
        <taxon>Bacillota</taxon>
        <taxon>Bacilli</taxon>
        <taxon>Bacillales</taxon>
        <taxon>Paenibacillaceae</taxon>
        <taxon>Fontibacillus</taxon>
    </lineage>
</organism>
<dbReference type="EMBL" id="FNBG01000004">
    <property type="protein sequence ID" value="SDE97822.1"/>
    <property type="molecule type" value="Genomic_DNA"/>
</dbReference>
<dbReference type="InterPro" id="IPR050351">
    <property type="entry name" value="BphY/WalK/GraS-like"/>
</dbReference>
<dbReference type="Pfam" id="PF00512">
    <property type="entry name" value="HisKA"/>
    <property type="match status" value="1"/>
</dbReference>
<sequence>MLQKVRWRLTLINISVIGGILMIFSLAIFWGSPRNEAVIMNRLWQVAENDGPLDTEHGFLKRADRNEDLVYVKMDLAGNIKEQSSSDQYSIEQIRTMIQTVANSGEYSGKLPMSNHNIFYFLKVNLDKEQGTVWVMDKVSGGLSSFLLESIPLILLILLLVLVGSLFISGKALIPVTKAWEKQINFTADASHELRTPLAVIQTNLEIVLGNSNESVESQRKWLDHIMIENTRLTNLVNDLLTLSRADSSEHTLSKNSMLLDTVLLEAIVPFESQAMSKGIDLLYDLEPEIYFWGDSNRLKQLIVILIDNALQYTNRSGRIHVHLIKKDKKVELSVSDTGVGIAEEHLDKIFDRFYRGDKARVRNGGGSGLGLAIAKWIVEEHNGFIRVKSILGEGSVFSVHLPIVES</sequence>
<dbReference type="GO" id="GO:0004721">
    <property type="term" value="F:phosphoprotein phosphatase activity"/>
    <property type="evidence" value="ECO:0007669"/>
    <property type="project" value="TreeGrafter"/>
</dbReference>
<evidence type="ECO:0000256" key="2">
    <source>
        <dbReference type="ARBA" id="ARBA00004651"/>
    </source>
</evidence>
<dbReference type="PANTHER" id="PTHR45453">
    <property type="entry name" value="PHOSPHATE REGULON SENSOR PROTEIN PHOR"/>
    <property type="match status" value="1"/>
</dbReference>
<proteinExistence type="predicted"/>
<dbReference type="Gene3D" id="3.30.565.10">
    <property type="entry name" value="Histidine kinase-like ATPase, C-terminal domain"/>
    <property type="match status" value="1"/>
</dbReference>
<evidence type="ECO:0000256" key="11">
    <source>
        <dbReference type="SAM" id="Phobius"/>
    </source>
</evidence>
<dbReference type="CDD" id="cd00082">
    <property type="entry name" value="HisKA"/>
    <property type="match status" value="1"/>
</dbReference>
<dbReference type="PANTHER" id="PTHR45453:SF1">
    <property type="entry name" value="PHOSPHATE REGULON SENSOR PROTEIN PHOR"/>
    <property type="match status" value="1"/>
</dbReference>
<feature type="transmembrane region" description="Helical" evidence="11">
    <location>
        <begin position="146"/>
        <end position="168"/>
    </location>
</feature>
<dbReference type="EC" id="2.7.13.3" evidence="3"/>
<comment type="catalytic activity">
    <reaction evidence="1">
        <text>ATP + protein L-histidine = ADP + protein N-phospho-L-histidine.</text>
        <dbReference type="EC" id="2.7.13.3"/>
    </reaction>
</comment>
<dbReference type="AlphaFoldDB" id="A0A1G7HBJ7"/>
<dbReference type="PROSITE" id="PS50109">
    <property type="entry name" value="HIS_KIN"/>
    <property type="match status" value="1"/>
</dbReference>
<evidence type="ECO:0000256" key="6">
    <source>
        <dbReference type="ARBA" id="ARBA00022741"/>
    </source>
</evidence>
<dbReference type="InterPro" id="IPR036097">
    <property type="entry name" value="HisK_dim/P_sf"/>
</dbReference>
<dbReference type="InterPro" id="IPR005467">
    <property type="entry name" value="His_kinase_dom"/>
</dbReference>
<dbReference type="InterPro" id="IPR003594">
    <property type="entry name" value="HATPase_dom"/>
</dbReference>
<dbReference type="GO" id="GO:0005524">
    <property type="term" value="F:ATP binding"/>
    <property type="evidence" value="ECO:0007669"/>
    <property type="project" value="UniProtKB-KW"/>
</dbReference>
<evidence type="ECO:0000313" key="14">
    <source>
        <dbReference type="Proteomes" id="UP000198972"/>
    </source>
</evidence>
<gene>
    <name evidence="13" type="ORF">SAMN04488542_10494</name>
</gene>
<dbReference type="FunFam" id="1.10.287.130:FF:000001">
    <property type="entry name" value="Two-component sensor histidine kinase"/>
    <property type="match status" value="1"/>
</dbReference>
<keyword evidence="14" id="KW-1185">Reference proteome</keyword>
<dbReference type="InterPro" id="IPR036890">
    <property type="entry name" value="HATPase_C_sf"/>
</dbReference>
<evidence type="ECO:0000256" key="1">
    <source>
        <dbReference type="ARBA" id="ARBA00000085"/>
    </source>
</evidence>
<evidence type="ECO:0000259" key="12">
    <source>
        <dbReference type="PROSITE" id="PS50109"/>
    </source>
</evidence>
<dbReference type="GO" id="GO:0005886">
    <property type="term" value="C:plasma membrane"/>
    <property type="evidence" value="ECO:0007669"/>
    <property type="project" value="UniProtKB-SubCell"/>
</dbReference>
<dbReference type="InterPro" id="IPR003661">
    <property type="entry name" value="HisK_dim/P_dom"/>
</dbReference>
<feature type="transmembrane region" description="Helical" evidence="11">
    <location>
        <begin position="12"/>
        <end position="31"/>
    </location>
</feature>
<dbReference type="PRINTS" id="PR00344">
    <property type="entry name" value="BCTRLSENSOR"/>
</dbReference>
<reference evidence="13 14" key="1">
    <citation type="submission" date="2016-10" db="EMBL/GenBank/DDBJ databases">
        <authorList>
            <person name="de Groot N.N."/>
        </authorList>
    </citation>
    <scope>NUCLEOTIDE SEQUENCE [LARGE SCALE GENOMIC DNA]</scope>
    <source>
        <strain evidence="13 14">DSM 28129</strain>
    </source>
</reference>
<evidence type="ECO:0000256" key="10">
    <source>
        <dbReference type="ARBA" id="ARBA00023136"/>
    </source>
</evidence>
<evidence type="ECO:0000256" key="9">
    <source>
        <dbReference type="ARBA" id="ARBA00023012"/>
    </source>
</evidence>
<keyword evidence="6" id="KW-0547">Nucleotide-binding</keyword>
<comment type="subcellular location">
    <subcellularLocation>
        <location evidence="2">Cell membrane</location>
        <topology evidence="2">Multi-pass membrane protein</topology>
    </subcellularLocation>
</comment>
<evidence type="ECO:0000256" key="4">
    <source>
        <dbReference type="ARBA" id="ARBA00022553"/>
    </source>
</evidence>
<keyword evidence="5" id="KW-0808">Transferase</keyword>
<evidence type="ECO:0000256" key="5">
    <source>
        <dbReference type="ARBA" id="ARBA00022679"/>
    </source>
</evidence>
<feature type="domain" description="Histidine kinase" evidence="12">
    <location>
        <begin position="189"/>
        <end position="406"/>
    </location>
</feature>
<evidence type="ECO:0000256" key="3">
    <source>
        <dbReference type="ARBA" id="ARBA00012438"/>
    </source>
</evidence>
<dbReference type="Pfam" id="PF02518">
    <property type="entry name" value="HATPase_c"/>
    <property type="match status" value="1"/>
</dbReference>
<keyword evidence="10 11" id="KW-0472">Membrane</keyword>
<dbReference type="Gene3D" id="1.10.287.130">
    <property type="match status" value="1"/>
</dbReference>
<dbReference type="GO" id="GO:0016036">
    <property type="term" value="P:cellular response to phosphate starvation"/>
    <property type="evidence" value="ECO:0007669"/>
    <property type="project" value="TreeGrafter"/>
</dbReference>
<name>A0A1G7HBJ7_9BACL</name>
<evidence type="ECO:0000256" key="7">
    <source>
        <dbReference type="ARBA" id="ARBA00022777"/>
    </source>
</evidence>
<dbReference type="RefSeq" id="WP_091227471.1">
    <property type="nucleotide sequence ID" value="NZ_FNBG01000004.1"/>
</dbReference>
<dbReference type="OrthoDB" id="9813151at2"/>
<keyword evidence="11" id="KW-0812">Transmembrane</keyword>
<keyword evidence="4" id="KW-0597">Phosphoprotein</keyword>
<evidence type="ECO:0000256" key="8">
    <source>
        <dbReference type="ARBA" id="ARBA00022840"/>
    </source>
</evidence>
<dbReference type="Proteomes" id="UP000198972">
    <property type="component" value="Unassembled WGS sequence"/>
</dbReference>
<dbReference type="STRING" id="670482.SAMN04488542_10494"/>
<dbReference type="SUPFAM" id="SSF55874">
    <property type="entry name" value="ATPase domain of HSP90 chaperone/DNA topoisomerase II/histidine kinase"/>
    <property type="match status" value="1"/>
</dbReference>
<dbReference type="SMART" id="SM00388">
    <property type="entry name" value="HisKA"/>
    <property type="match status" value="1"/>
</dbReference>
<dbReference type="GO" id="GO:0000155">
    <property type="term" value="F:phosphorelay sensor kinase activity"/>
    <property type="evidence" value="ECO:0007669"/>
    <property type="project" value="InterPro"/>
</dbReference>
<keyword evidence="11" id="KW-1133">Transmembrane helix</keyword>
<dbReference type="SMART" id="SM00387">
    <property type="entry name" value="HATPase_c"/>
    <property type="match status" value="1"/>
</dbReference>
<dbReference type="FunFam" id="3.30.565.10:FF:000006">
    <property type="entry name" value="Sensor histidine kinase WalK"/>
    <property type="match status" value="1"/>
</dbReference>
<protein>
    <recommendedName>
        <fullName evidence="3">histidine kinase</fullName>
        <ecNumber evidence="3">2.7.13.3</ecNumber>
    </recommendedName>
</protein>
<accession>A0A1G7HBJ7</accession>
<keyword evidence="7 13" id="KW-0418">Kinase</keyword>
<evidence type="ECO:0000313" key="13">
    <source>
        <dbReference type="EMBL" id="SDE97822.1"/>
    </source>
</evidence>
<keyword evidence="8" id="KW-0067">ATP-binding</keyword>
<dbReference type="SUPFAM" id="SSF47384">
    <property type="entry name" value="Homodimeric domain of signal transducing histidine kinase"/>
    <property type="match status" value="1"/>
</dbReference>